<evidence type="ECO:0000256" key="1">
    <source>
        <dbReference type="ARBA" id="ARBA00022598"/>
    </source>
</evidence>
<dbReference type="Gene3D" id="3.30.1490.70">
    <property type="match status" value="1"/>
</dbReference>
<dbReference type="PANTHER" id="PTHR47810:SF1">
    <property type="entry name" value="DNA LIGASE B"/>
    <property type="match status" value="1"/>
</dbReference>
<organism evidence="5">
    <name type="scientific">marine sediment metagenome</name>
    <dbReference type="NCBI Taxonomy" id="412755"/>
    <lineage>
        <taxon>unclassified sequences</taxon>
        <taxon>metagenomes</taxon>
        <taxon>ecological metagenomes</taxon>
    </lineage>
</organism>
<evidence type="ECO:0000256" key="3">
    <source>
        <dbReference type="ARBA" id="ARBA00022763"/>
    </source>
</evidence>
<comment type="caution">
    <text evidence="5">The sequence shown here is derived from an EMBL/GenBank/DDBJ whole genome shotgun (WGS) entry which is preliminary data.</text>
</comment>
<keyword evidence="3" id="KW-0227">DNA damage</keyword>
<dbReference type="InterPro" id="IPR050326">
    <property type="entry name" value="NAD_dep_DNA_ligaseB"/>
</dbReference>
<gene>
    <name evidence="5" type="ORF">LCGC14_0781500</name>
</gene>
<dbReference type="GO" id="GO:0016874">
    <property type="term" value="F:ligase activity"/>
    <property type="evidence" value="ECO:0007669"/>
    <property type="project" value="UniProtKB-KW"/>
</dbReference>
<dbReference type="GO" id="GO:0006281">
    <property type="term" value="P:DNA repair"/>
    <property type="evidence" value="ECO:0007669"/>
    <property type="project" value="UniProtKB-KW"/>
</dbReference>
<dbReference type="CDD" id="cd07896">
    <property type="entry name" value="Adenylation_kDNA_ligase_like"/>
    <property type="match status" value="1"/>
</dbReference>
<evidence type="ECO:0008006" key="6">
    <source>
        <dbReference type="Google" id="ProtNLM"/>
    </source>
</evidence>
<dbReference type="Gene3D" id="3.30.470.30">
    <property type="entry name" value="DNA ligase/mRNA capping enzyme"/>
    <property type="match status" value="1"/>
</dbReference>
<dbReference type="EMBL" id="LAZR01002023">
    <property type="protein sequence ID" value="KKN35653.1"/>
    <property type="molecule type" value="Genomic_DNA"/>
</dbReference>
<evidence type="ECO:0000256" key="2">
    <source>
        <dbReference type="ARBA" id="ARBA00022705"/>
    </source>
</evidence>
<name>A0A0F9T2F3_9ZZZZ</name>
<dbReference type="GO" id="GO:0006260">
    <property type="term" value="P:DNA replication"/>
    <property type="evidence" value="ECO:0007669"/>
    <property type="project" value="UniProtKB-KW"/>
</dbReference>
<keyword evidence="1" id="KW-0436">Ligase</keyword>
<evidence type="ECO:0000256" key="4">
    <source>
        <dbReference type="ARBA" id="ARBA00023204"/>
    </source>
</evidence>
<protein>
    <recommendedName>
        <fullName evidence="6">ATP-dependent DNA ligase family profile domain-containing protein</fullName>
    </recommendedName>
</protein>
<dbReference type="AlphaFoldDB" id="A0A0F9T2F3"/>
<dbReference type="SUPFAM" id="SSF56091">
    <property type="entry name" value="DNA ligase/mRNA capping enzyme, catalytic domain"/>
    <property type="match status" value="1"/>
</dbReference>
<keyword evidence="2" id="KW-0235">DNA replication</keyword>
<sequence>MKNREFLMLAKVFDPKKHGIGGWFLSEKLDGQRAFWDGGISRGLLKREVPWANTNKDSRYRVEQISTGLWSRLGNVIHAPDWWLNELPCVMLDGELWHGVRGHGQRQILTRMIKTLVPGPDWKKVKFYVFDMPSPLAIFRDGRLNNPNFKKIFEGIRDWKYGNEIILDWEPCGLTHFERSVREMGKRLTGNVAIFHPQEQLPFQTSKALEIIQNKLTIVCNLNGEGLMLRKPESWWEPKRVATILKVKKLDDDEGIVTGYVTGRKTDKGSKLLGLMGALILDYNGKRLELSGFTDAERQLSPVDLHPDKDAFIWAAEHPGQEVPDRISSVKFPRGSAVTFRHRGFSLDGIPTEARYWRQEKV</sequence>
<proteinExistence type="predicted"/>
<keyword evidence="4" id="KW-0234">DNA repair</keyword>
<dbReference type="PANTHER" id="PTHR47810">
    <property type="entry name" value="DNA LIGASE"/>
    <property type="match status" value="1"/>
</dbReference>
<evidence type="ECO:0000313" key="5">
    <source>
        <dbReference type="EMBL" id="KKN35653.1"/>
    </source>
</evidence>
<accession>A0A0F9T2F3</accession>
<reference evidence="5" key="1">
    <citation type="journal article" date="2015" name="Nature">
        <title>Complex archaea that bridge the gap between prokaryotes and eukaryotes.</title>
        <authorList>
            <person name="Spang A."/>
            <person name="Saw J.H."/>
            <person name="Jorgensen S.L."/>
            <person name="Zaremba-Niedzwiedzka K."/>
            <person name="Martijn J."/>
            <person name="Lind A.E."/>
            <person name="van Eijk R."/>
            <person name="Schleper C."/>
            <person name="Guy L."/>
            <person name="Ettema T.J."/>
        </authorList>
    </citation>
    <scope>NUCLEOTIDE SEQUENCE</scope>
</reference>